<dbReference type="Proteomes" id="UP000609346">
    <property type="component" value="Unassembled WGS sequence"/>
</dbReference>
<evidence type="ECO:0000313" key="1">
    <source>
        <dbReference type="EMBL" id="MBD3919332.1"/>
    </source>
</evidence>
<protein>
    <submittedName>
        <fullName evidence="1">Ferritin-like domain-containing protein</fullName>
    </submittedName>
</protein>
<dbReference type="InterPro" id="IPR012347">
    <property type="entry name" value="Ferritin-like"/>
</dbReference>
<reference evidence="1 2" key="1">
    <citation type="submission" date="2020-09" db="EMBL/GenBank/DDBJ databases">
        <title>Paenibacillus sp. strain PR3 16S rRNA gene Genome sequencing and assembly.</title>
        <authorList>
            <person name="Kim J."/>
        </authorList>
    </citation>
    <scope>NUCLEOTIDE SEQUENCE [LARGE SCALE GENOMIC DNA]</scope>
    <source>
        <strain evidence="1 2">PR3</strain>
    </source>
</reference>
<evidence type="ECO:0000313" key="2">
    <source>
        <dbReference type="Proteomes" id="UP000609346"/>
    </source>
</evidence>
<accession>A0ABR8MTP9</accession>
<organism evidence="1 2">
    <name type="scientific">Paenibacillus terricola</name>
    <dbReference type="NCBI Taxonomy" id="2763503"/>
    <lineage>
        <taxon>Bacteria</taxon>
        <taxon>Bacillati</taxon>
        <taxon>Bacillota</taxon>
        <taxon>Bacilli</taxon>
        <taxon>Bacillales</taxon>
        <taxon>Paenibacillaceae</taxon>
        <taxon>Paenibacillus</taxon>
    </lineage>
</organism>
<dbReference type="InterPro" id="IPR009078">
    <property type="entry name" value="Ferritin-like_SF"/>
</dbReference>
<gene>
    <name evidence="1" type="ORF">H8B09_11250</name>
</gene>
<name>A0ABR8MTP9_9BACL</name>
<dbReference type="EMBL" id="JACXZA010000002">
    <property type="protein sequence ID" value="MBD3919332.1"/>
    <property type="molecule type" value="Genomic_DNA"/>
</dbReference>
<dbReference type="CDD" id="cd00657">
    <property type="entry name" value="Ferritin_like"/>
    <property type="match status" value="1"/>
</dbReference>
<keyword evidence="2" id="KW-1185">Reference proteome</keyword>
<comment type="caution">
    <text evidence="1">The sequence shown here is derived from an EMBL/GenBank/DDBJ whole genome shotgun (WGS) entry which is preliminary data.</text>
</comment>
<dbReference type="SUPFAM" id="SSF47240">
    <property type="entry name" value="Ferritin-like"/>
    <property type="match status" value="1"/>
</dbReference>
<sequence>MYWGYSTAYRQSFQPIWQTTFQQALAMIRSAVQGERHDELFYEELIRLAPDQMQRNIIASIRDDERGHNQMFRSMYKELTGQEIGPSPEVPFQKPVSYLDGIVSALFGELSAVEKYRSIWSGLPAGVYQNTLLGIILDEQKHAAKYNYLFALNQKR</sequence>
<dbReference type="Gene3D" id="1.20.1260.10">
    <property type="match status" value="1"/>
</dbReference>
<proteinExistence type="predicted"/>